<organism evidence="1 2">
    <name type="scientific">Acidimicrobiia bacterium BACL6 MAG-120924-bin43</name>
    <dbReference type="NCBI Taxonomy" id="1655583"/>
    <lineage>
        <taxon>Bacteria</taxon>
        <taxon>Bacillati</taxon>
        <taxon>Actinomycetota</taxon>
        <taxon>Acidimicrobiia</taxon>
        <taxon>acIV cluster</taxon>
    </lineage>
</organism>
<proteinExistence type="predicted"/>
<dbReference type="Proteomes" id="UP000051017">
    <property type="component" value="Unassembled WGS sequence"/>
</dbReference>
<gene>
    <name evidence="1" type="ORF">ABR75_04435</name>
</gene>
<dbReference type="Gene3D" id="3.40.30.10">
    <property type="entry name" value="Glutaredoxin"/>
    <property type="match status" value="1"/>
</dbReference>
<dbReference type="Pfam" id="PF22234">
    <property type="entry name" value="Rv2466c-like"/>
    <property type="match status" value="1"/>
</dbReference>
<accession>A0A0R2QIE1</accession>
<protein>
    <submittedName>
        <fullName evidence="1">Uncharacterized protein</fullName>
    </submittedName>
</protein>
<dbReference type="SUPFAM" id="SSF52833">
    <property type="entry name" value="Thioredoxin-like"/>
    <property type="match status" value="1"/>
</dbReference>
<dbReference type="EMBL" id="LIBJ01000156">
    <property type="protein sequence ID" value="KRO47482.1"/>
    <property type="molecule type" value="Genomic_DNA"/>
</dbReference>
<dbReference type="InterPro" id="IPR053977">
    <property type="entry name" value="Rv2466c-like"/>
</dbReference>
<evidence type="ECO:0000313" key="2">
    <source>
        <dbReference type="Proteomes" id="UP000051017"/>
    </source>
</evidence>
<name>A0A0R2QIE1_9ACTN</name>
<dbReference type="AlphaFoldDB" id="A0A0R2QIE1"/>
<reference evidence="1 2" key="1">
    <citation type="submission" date="2015-10" db="EMBL/GenBank/DDBJ databases">
        <title>Metagenome-Assembled Genomes uncover a global brackish microbiome.</title>
        <authorList>
            <person name="Hugerth L.W."/>
            <person name="Larsson J."/>
            <person name="Alneberg J."/>
            <person name="Lindh M.V."/>
            <person name="Legrand C."/>
            <person name="Pinhassi J."/>
            <person name="Andersson A.F."/>
        </authorList>
    </citation>
    <scope>NUCLEOTIDE SEQUENCE [LARGE SCALE GENOMIC DNA]</scope>
    <source>
        <strain evidence="1">BACL6 MAG-120924-bin43</strain>
    </source>
</reference>
<dbReference type="InterPro" id="IPR036249">
    <property type="entry name" value="Thioredoxin-like_sf"/>
</dbReference>
<sequence length="211" mass="23727">MADINFYFDSICPWAWITSRWVTEVQQLRNYEVSWKFISLKMINENTDYSKMSPGHLEGHIFGLEVLRIASAARTNEGNPGVASVYTAFGTALHANHRREEAMRDSQAFYLKVLTEAGLPSKWAESSTDAAHDEVIRFESQAALECTGKDVGTPIITFNPQTDREASLFGPVISKIPRGDEAIRLWDAVQIIAESGVSEIKRTLRARPQYD</sequence>
<comment type="caution">
    <text evidence="1">The sequence shown here is derived from an EMBL/GenBank/DDBJ whole genome shotgun (WGS) entry which is preliminary data.</text>
</comment>
<evidence type="ECO:0000313" key="1">
    <source>
        <dbReference type="EMBL" id="KRO47482.1"/>
    </source>
</evidence>